<dbReference type="Pfam" id="PF10335">
    <property type="entry name" value="DUF294_C"/>
    <property type="match status" value="1"/>
</dbReference>
<sequence>MADRSELADFLGAHPPFQGASPAVLTDIAGAAVELDYASGAWVVGPTSKLDVADTVWVVRTGRVVIVHSDDTSPAALPIDTIGPGGVFGFSALLVGGTVEFCARATEPSTVLRLPGELIRPLFATPTGLAFLADAVTSASTHRGGAAEGSAGRAVGELLSAPPVFVSVGTSVRDAVRHMTEQGSSYVLVPLRGSRHGIFTDRDLRVRVVAAGIGVDTPVEHVMTSPTETVTADRLAGTVLMDMLELGLRHMPVVSSRGEVLGVVEDSDLHAASTRRSFVVRRAVTSATTSAELADAGRLVPGLVADLFRGGTDALAVSAILSVVVDSLVRRAVEIEWAARPEVPRHNFAWITLGSVARREAMPSSDVDSALTWSDTTADPYVRGRSNSVPRTRDEVLMGLAARVHASLDGAGLPSDTNGAVASSPRFARSAGQWESAAAHWLSNPFGDRGKAGTSGRSAGSTPAGDSGLIMSSLMIDGRVVWGPRELNTVPEAYRRLLVDNPDALRLQLRDALAGRARLRSLRDVLARRGGTFDLKAHALTPIVNLARWGGLSVGMASASTPARLAAASGNGMLSERDVTTLTEVFALLQRLRLSHQIDQMTAGHRPGDVLIMADLSPLERSLLTDGIREIAAVQRRVGYLAANVGVHR</sequence>
<dbReference type="Pfam" id="PF00571">
    <property type="entry name" value="CBS"/>
    <property type="match status" value="2"/>
</dbReference>
<dbReference type="PANTHER" id="PTHR43080">
    <property type="entry name" value="CBS DOMAIN-CONTAINING PROTEIN CBSX3, MITOCHONDRIAL"/>
    <property type="match status" value="1"/>
</dbReference>
<evidence type="ECO:0000259" key="5">
    <source>
        <dbReference type="PROSITE" id="PS51371"/>
    </source>
</evidence>
<dbReference type="OrthoDB" id="9789996at2"/>
<dbReference type="PANTHER" id="PTHR43080:SF2">
    <property type="entry name" value="CBS DOMAIN-CONTAINING PROTEIN"/>
    <property type="match status" value="1"/>
</dbReference>
<keyword evidence="7" id="KW-1185">Reference proteome</keyword>
<feature type="domain" description="CBS" evidence="5">
    <location>
        <begin position="223"/>
        <end position="279"/>
    </location>
</feature>
<keyword evidence="1 2" id="KW-0129">CBS domain</keyword>
<dbReference type="PATRIC" id="fig|1653479.3.peg.3759"/>
<dbReference type="InterPro" id="IPR005105">
    <property type="entry name" value="GlnD_Uridyltrans_N"/>
</dbReference>
<dbReference type="SMART" id="SM00116">
    <property type="entry name" value="CBS"/>
    <property type="match status" value="2"/>
</dbReference>
<dbReference type="PROSITE" id="PS50042">
    <property type="entry name" value="CNMP_BINDING_3"/>
    <property type="match status" value="1"/>
</dbReference>
<dbReference type="SUPFAM" id="SSF51206">
    <property type="entry name" value="cAMP-binding domain-like"/>
    <property type="match status" value="1"/>
</dbReference>
<dbReference type="PROSITE" id="PS51371">
    <property type="entry name" value="CBS"/>
    <property type="match status" value="1"/>
</dbReference>
<dbReference type="KEGG" id="rhs:A3Q41_03708"/>
<gene>
    <name evidence="6" type="ORF">A3Q41_03708</name>
</gene>
<dbReference type="InterPro" id="IPR018821">
    <property type="entry name" value="DUF294_put_nucleoTrafse_sb-bd"/>
</dbReference>
<accession>A0A143QPX8</accession>
<dbReference type="InterPro" id="IPR018490">
    <property type="entry name" value="cNMP-bd_dom_sf"/>
</dbReference>
<proteinExistence type="predicted"/>
<evidence type="ECO:0000313" key="7">
    <source>
        <dbReference type="Proteomes" id="UP000076038"/>
    </source>
</evidence>
<name>A0A143QPX8_RHOFA</name>
<evidence type="ECO:0000256" key="3">
    <source>
        <dbReference type="SAM" id="MobiDB-lite"/>
    </source>
</evidence>
<reference evidence="6 7" key="1">
    <citation type="journal article" date="2016" name="Genome Announc.">
        <title>Complete Genome and Plasmid Sequences for Rhodococcus fascians D188 and Draft Sequences for Rhodococcus Isolates PBTS 1 and PBTS 2.</title>
        <authorList>
            <person name="Stamler R.A."/>
            <person name="Vereecke D."/>
            <person name="Zhang Y."/>
            <person name="Schilkey F."/>
            <person name="Devitt N."/>
            <person name="Randall J.J."/>
        </authorList>
    </citation>
    <scope>NUCLEOTIDE SEQUENCE [LARGE SCALE GENOMIC DNA]</scope>
    <source>
        <strain evidence="6 7">PBTS2</strain>
    </source>
</reference>
<feature type="domain" description="Cyclic nucleotide-binding" evidence="4">
    <location>
        <begin position="51"/>
        <end position="123"/>
    </location>
</feature>
<dbReference type="InterPro" id="IPR000595">
    <property type="entry name" value="cNMP-bd_dom"/>
</dbReference>
<dbReference type="AlphaFoldDB" id="A0A143QPX8"/>
<evidence type="ECO:0000259" key="4">
    <source>
        <dbReference type="PROSITE" id="PS50042"/>
    </source>
</evidence>
<evidence type="ECO:0000256" key="2">
    <source>
        <dbReference type="PROSITE-ProRule" id="PRU00703"/>
    </source>
</evidence>
<dbReference type="Pfam" id="PF00027">
    <property type="entry name" value="cNMP_binding"/>
    <property type="match status" value="1"/>
</dbReference>
<evidence type="ECO:0000313" key="6">
    <source>
        <dbReference type="EMBL" id="AMY24994.1"/>
    </source>
</evidence>
<protein>
    <recommendedName>
        <fullName evidence="8">Cyclic nucleotide-binding protein</fullName>
    </recommendedName>
</protein>
<dbReference type="Proteomes" id="UP000076038">
    <property type="component" value="Chromosome"/>
</dbReference>
<dbReference type="GO" id="GO:0008773">
    <property type="term" value="F:[protein-PII] uridylyltransferase activity"/>
    <property type="evidence" value="ECO:0007669"/>
    <property type="project" value="InterPro"/>
</dbReference>
<dbReference type="CDD" id="cd00038">
    <property type="entry name" value="CAP_ED"/>
    <property type="match status" value="1"/>
</dbReference>
<dbReference type="InterPro" id="IPR046342">
    <property type="entry name" value="CBS_dom_sf"/>
</dbReference>
<dbReference type="Gene3D" id="2.60.120.10">
    <property type="entry name" value="Jelly Rolls"/>
    <property type="match status" value="1"/>
</dbReference>
<evidence type="ECO:0000256" key="1">
    <source>
        <dbReference type="ARBA" id="ARBA00023122"/>
    </source>
</evidence>
<dbReference type="RefSeq" id="WP_048318355.1">
    <property type="nucleotide sequence ID" value="NZ_CP015220.1"/>
</dbReference>
<reference evidence="7" key="2">
    <citation type="submission" date="2016-04" db="EMBL/GenBank/DDBJ databases">
        <title>Complete Genome and Plasmid Sequences for Rhodococcus fascians D188 and Draft Sequences for Rhodococcus spp. Isolates PBTS 1 and PBTS 2.</title>
        <authorList>
            <person name="Stamer R."/>
            <person name="Vereecke D."/>
            <person name="Zhang Y."/>
            <person name="Schilkey F."/>
            <person name="Devitt N."/>
            <person name="Randall J."/>
        </authorList>
    </citation>
    <scope>NUCLEOTIDE SEQUENCE [LARGE SCALE GENOMIC DNA]</scope>
    <source>
        <strain evidence="7">PBTS2</strain>
    </source>
</reference>
<dbReference type="SUPFAM" id="SSF54631">
    <property type="entry name" value="CBS-domain pair"/>
    <property type="match status" value="1"/>
</dbReference>
<dbReference type="CDD" id="cd05401">
    <property type="entry name" value="NT_GlnE_GlnD_like"/>
    <property type="match status" value="1"/>
</dbReference>
<feature type="region of interest" description="Disordered" evidence="3">
    <location>
        <begin position="445"/>
        <end position="464"/>
    </location>
</feature>
<dbReference type="InterPro" id="IPR000644">
    <property type="entry name" value="CBS_dom"/>
</dbReference>
<evidence type="ECO:0008006" key="8">
    <source>
        <dbReference type="Google" id="ProtNLM"/>
    </source>
</evidence>
<dbReference type="Gene3D" id="3.10.580.10">
    <property type="entry name" value="CBS-domain"/>
    <property type="match status" value="1"/>
</dbReference>
<dbReference type="InterPro" id="IPR051257">
    <property type="entry name" value="Diverse_CBS-Domain"/>
</dbReference>
<dbReference type="InterPro" id="IPR014710">
    <property type="entry name" value="RmlC-like_jellyroll"/>
</dbReference>
<dbReference type="Pfam" id="PF03445">
    <property type="entry name" value="DUF294"/>
    <property type="match status" value="1"/>
</dbReference>
<organism evidence="6 7">
    <name type="scientific">Rhodococcoides fascians</name>
    <name type="common">Rhodococcus fascians</name>
    <dbReference type="NCBI Taxonomy" id="1828"/>
    <lineage>
        <taxon>Bacteria</taxon>
        <taxon>Bacillati</taxon>
        <taxon>Actinomycetota</taxon>
        <taxon>Actinomycetes</taxon>
        <taxon>Mycobacteriales</taxon>
        <taxon>Nocardiaceae</taxon>
        <taxon>Rhodococcoides</taxon>
    </lineage>
</organism>
<dbReference type="EMBL" id="CP015220">
    <property type="protein sequence ID" value="AMY24994.1"/>
    <property type="molecule type" value="Genomic_DNA"/>
</dbReference>